<dbReference type="InParanoid" id="K1QBK2"/>
<accession>K1QBK2</accession>
<name>K1QBK2_MAGGI</name>
<keyword evidence="2" id="KW-0430">Lectin</keyword>
<dbReference type="NCBIfam" id="NF040941">
    <property type="entry name" value="GGGWT_bact"/>
    <property type="match status" value="1"/>
</dbReference>
<keyword evidence="1" id="KW-0479">Metal-binding</keyword>
<dbReference type="GO" id="GO:0046872">
    <property type="term" value="F:metal ion binding"/>
    <property type="evidence" value="ECO:0007669"/>
    <property type="project" value="UniProtKB-KW"/>
</dbReference>
<dbReference type="EMBL" id="JH816862">
    <property type="protein sequence ID" value="EKC31333.1"/>
    <property type="molecule type" value="Genomic_DNA"/>
</dbReference>
<dbReference type="GO" id="GO:0070492">
    <property type="term" value="F:oligosaccharide binding"/>
    <property type="evidence" value="ECO:0007669"/>
    <property type="project" value="TreeGrafter"/>
</dbReference>
<dbReference type="HOGENOM" id="CLU_2640543_0_0_1"/>
<dbReference type="PROSITE" id="PS51406">
    <property type="entry name" value="FIBRINOGEN_C_2"/>
    <property type="match status" value="1"/>
</dbReference>
<evidence type="ECO:0000256" key="1">
    <source>
        <dbReference type="ARBA" id="ARBA00022723"/>
    </source>
</evidence>
<sequence>MSVIICYVNPCTHGSKSKIFSDCKDLKLFGNDSDGLYPVYPDPLTETPVVVYCDMTTDGGGWTVIKSKQIYRGVRGF</sequence>
<evidence type="ECO:0000313" key="5">
    <source>
        <dbReference type="EMBL" id="EKC31333.1"/>
    </source>
</evidence>
<keyword evidence="4" id="KW-1015">Disulfide bond</keyword>
<dbReference type="PANTHER" id="PTHR16146">
    <property type="entry name" value="INTELECTIN"/>
    <property type="match status" value="1"/>
</dbReference>
<dbReference type="PANTHER" id="PTHR16146:SF46">
    <property type="entry name" value="INTELECTIN-1A-RELATED"/>
    <property type="match status" value="1"/>
</dbReference>
<dbReference type="InterPro" id="IPR014716">
    <property type="entry name" value="Fibrinogen_a/b/g_C_1"/>
</dbReference>
<dbReference type="GO" id="GO:0005615">
    <property type="term" value="C:extracellular space"/>
    <property type="evidence" value="ECO:0007669"/>
    <property type="project" value="TreeGrafter"/>
</dbReference>
<evidence type="ECO:0000256" key="3">
    <source>
        <dbReference type="ARBA" id="ARBA00022837"/>
    </source>
</evidence>
<dbReference type="AlphaFoldDB" id="K1QBK2"/>
<dbReference type="Pfam" id="PF00147">
    <property type="entry name" value="Fibrinogen_C"/>
    <property type="match status" value="1"/>
</dbReference>
<dbReference type="InterPro" id="IPR002181">
    <property type="entry name" value="Fibrinogen_a/b/g_C_dom"/>
</dbReference>
<keyword evidence="3" id="KW-0106">Calcium</keyword>
<reference evidence="5" key="1">
    <citation type="journal article" date="2012" name="Nature">
        <title>The oyster genome reveals stress adaptation and complexity of shell formation.</title>
        <authorList>
            <person name="Zhang G."/>
            <person name="Fang X."/>
            <person name="Guo X."/>
            <person name="Li L."/>
            <person name="Luo R."/>
            <person name="Xu F."/>
            <person name="Yang P."/>
            <person name="Zhang L."/>
            <person name="Wang X."/>
            <person name="Qi H."/>
            <person name="Xiong Z."/>
            <person name="Que H."/>
            <person name="Xie Y."/>
            <person name="Holland P.W."/>
            <person name="Paps J."/>
            <person name="Zhu Y."/>
            <person name="Wu F."/>
            <person name="Chen Y."/>
            <person name="Wang J."/>
            <person name="Peng C."/>
            <person name="Meng J."/>
            <person name="Yang L."/>
            <person name="Liu J."/>
            <person name="Wen B."/>
            <person name="Zhang N."/>
            <person name="Huang Z."/>
            <person name="Zhu Q."/>
            <person name="Feng Y."/>
            <person name="Mount A."/>
            <person name="Hedgecock D."/>
            <person name="Xu Z."/>
            <person name="Liu Y."/>
            <person name="Domazet-Loso T."/>
            <person name="Du Y."/>
            <person name="Sun X."/>
            <person name="Zhang S."/>
            <person name="Liu B."/>
            <person name="Cheng P."/>
            <person name="Jiang X."/>
            <person name="Li J."/>
            <person name="Fan D."/>
            <person name="Wang W."/>
            <person name="Fu W."/>
            <person name="Wang T."/>
            <person name="Wang B."/>
            <person name="Zhang J."/>
            <person name="Peng Z."/>
            <person name="Li Y."/>
            <person name="Li N."/>
            <person name="Wang J."/>
            <person name="Chen M."/>
            <person name="He Y."/>
            <person name="Tan F."/>
            <person name="Song X."/>
            <person name="Zheng Q."/>
            <person name="Huang R."/>
            <person name="Yang H."/>
            <person name="Du X."/>
            <person name="Chen L."/>
            <person name="Yang M."/>
            <person name="Gaffney P.M."/>
            <person name="Wang S."/>
            <person name="Luo L."/>
            <person name="She Z."/>
            <person name="Ming Y."/>
            <person name="Huang W."/>
            <person name="Zhang S."/>
            <person name="Huang B."/>
            <person name="Zhang Y."/>
            <person name="Qu T."/>
            <person name="Ni P."/>
            <person name="Miao G."/>
            <person name="Wang J."/>
            <person name="Wang Q."/>
            <person name="Steinberg C.E."/>
            <person name="Wang H."/>
            <person name="Li N."/>
            <person name="Qian L."/>
            <person name="Zhang G."/>
            <person name="Li Y."/>
            <person name="Yang H."/>
            <person name="Liu X."/>
            <person name="Wang J."/>
            <person name="Yin Y."/>
            <person name="Wang J."/>
        </authorList>
    </citation>
    <scope>NUCLEOTIDE SEQUENCE [LARGE SCALE GENOMIC DNA]</scope>
    <source>
        <strain evidence="5">05x7-T-G4-1.051#20</strain>
    </source>
</reference>
<dbReference type="SUPFAM" id="SSF56496">
    <property type="entry name" value="Fibrinogen C-terminal domain-like"/>
    <property type="match status" value="1"/>
</dbReference>
<proteinExistence type="predicted"/>
<protein>
    <submittedName>
        <fullName evidence="5">Angiopoietin-4</fullName>
    </submittedName>
</protein>
<dbReference type="InterPro" id="IPR036056">
    <property type="entry name" value="Fibrinogen-like_C"/>
</dbReference>
<evidence type="ECO:0000256" key="2">
    <source>
        <dbReference type="ARBA" id="ARBA00022734"/>
    </source>
</evidence>
<dbReference type="Gene3D" id="3.90.215.10">
    <property type="entry name" value="Gamma Fibrinogen, chain A, domain 1"/>
    <property type="match status" value="1"/>
</dbReference>
<evidence type="ECO:0000256" key="4">
    <source>
        <dbReference type="ARBA" id="ARBA00023157"/>
    </source>
</evidence>
<organism evidence="5">
    <name type="scientific">Magallana gigas</name>
    <name type="common">Pacific oyster</name>
    <name type="synonym">Crassostrea gigas</name>
    <dbReference type="NCBI Taxonomy" id="29159"/>
    <lineage>
        <taxon>Eukaryota</taxon>
        <taxon>Metazoa</taxon>
        <taxon>Spiralia</taxon>
        <taxon>Lophotrochozoa</taxon>
        <taxon>Mollusca</taxon>
        <taxon>Bivalvia</taxon>
        <taxon>Autobranchia</taxon>
        <taxon>Pteriomorphia</taxon>
        <taxon>Ostreida</taxon>
        <taxon>Ostreoidea</taxon>
        <taxon>Ostreidae</taxon>
        <taxon>Magallana</taxon>
    </lineage>
</organism>
<gene>
    <name evidence="5" type="ORF">CGI_10014021</name>
</gene>